<evidence type="ECO:0000256" key="10">
    <source>
        <dbReference type="ARBA" id="ARBA00023125"/>
    </source>
</evidence>
<reference evidence="16" key="1">
    <citation type="submission" date="2011-01" db="EMBL/GenBank/DDBJ databases">
        <authorList>
            <person name="Muzny D."/>
            <person name="Qin X."/>
            <person name="Buhay C."/>
            <person name="Dugan-Rocha S."/>
            <person name="Ding Y."/>
            <person name="Chen G."/>
            <person name="Hawes A."/>
            <person name="Holder M."/>
            <person name="Jhangiani S."/>
            <person name="Johnson A."/>
            <person name="Khan Z."/>
            <person name="Li Z."/>
            <person name="Liu W."/>
            <person name="Liu X."/>
            <person name="Perez L."/>
            <person name="Shen H."/>
            <person name="Wang Q."/>
            <person name="Watt J."/>
            <person name="Xi L."/>
            <person name="Xin Y."/>
            <person name="Zhou J."/>
            <person name="Deng J."/>
            <person name="Jiang H."/>
            <person name="Liu Y."/>
            <person name="Qu J."/>
            <person name="Song X.-Z."/>
            <person name="Zhang L."/>
            <person name="Villasana D."/>
            <person name="Johnson A."/>
            <person name="Liu J."/>
            <person name="Liyanage D."/>
            <person name="Lorensuhewa L."/>
            <person name="Robinson T."/>
            <person name="Song A."/>
            <person name="Song B.-B."/>
            <person name="Dinh H."/>
            <person name="Thornton R."/>
            <person name="Coyle M."/>
            <person name="Francisco L."/>
            <person name="Jackson L."/>
            <person name="Javaid M."/>
            <person name="Korchina V."/>
            <person name="Kovar C."/>
            <person name="Mata R."/>
            <person name="Mathew T."/>
            <person name="Ngo R."/>
            <person name="Nguyen L."/>
            <person name="Nguyen N."/>
            <person name="Okwuonu G."/>
            <person name="Ongeri F."/>
            <person name="Pham C."/>
            <person name="Simmons D."/>
            <person name="Wilczek-Boney K."/>
            <person name="Hale W."/>
            <person name="Jakkamsetti A."/>
            <person name="Pham P."/>
            <person name="Ruth R."/>
            <person name="San Lucas F."/>
            <person name="Warren J."/>
            <person name="Zhang J."/>
            <person name="Zhao Z."/>
            <person name="Zhou C."/>
            <person name="Zhu D."/>
            <person name="Lee S."/>
            <person name="Bess C."/>
            <person name="Blankenburg K."/>
            <person name="Forbes L."/>
            <person name="Fu Q."/>
            <person name="Gubbala S."/>
            <person name="Hirani K."/>
            <person name="Jayaseelan J.C."/>
            <person name="Lara F."/>
            <person name="Munidasa M."/>
            <person name="Palculict T."/>
            <person name="Patil S."/>
            <person name="Pu L.-L."/>
            <person name="Saada N."/>
            <person name="Tang L."/>
            <person name="Weissenberger G."/>
            <person name="Zhu Y."/>
            <person name="Hemphill L."/>
            <person name="Shang Y."/>
            <person name="Youmans B."/>
            <person name="Ayvaz T."/>
            <person name="Ross M."/>
            <person name="Santibanez J."/>
            <person name="Aqrawi P."/>
            <person name="Gross S."/>
            <person name="Joshi V."/>
            <person name="Fowler G."/>
            <person name="Nazareth L."/>
            <person name="Reid J."/>
            <person name="Worley K."/>
            <person name="Petrosino J."/>
            <person name="Highlander S."/>
            <person name="Gibbs R."/>
        </authorList>
    </citation>
    <scope>NUCLEOTIDE SEQUENCE [LARGE SCALE GENOMIC DNA]</scope>
    <source>
        <strain evidence="16">ATCC 33269</strain>
    </source>
</reference>
<dbReference type="InterPro" id="IPR036390">
    <property type="entry name" value="WH_DNA-bd_sf"/>
</dbReference>
<dbReference type="Gene3D" id="1.10.10.10">
    <property type="entry name" value="Winged helix-like DNA-binding domain superfamily/Winged helix DNA-binding domain"/>
    <property type="match status" value="1"/>
</dbReference>
<evidence type="ECO:0000256" key="8">
    <source>
        <dbReference type="ARBA" id="ARBA00022840"/>
    </source>
</evidence>
<evidence type="ECO:0000256" key="12">
    <source>
        <dbReference type="ARBA" id="ARBA00023306"/>
    </source>
</evidence>
<keyword evidence="9 14" id="KW-1133">Transmembrane helix</keyword>
<feature type="transmembrane region" description="Helical" evidence="14">
    <location>
        <begin position="120"/>
        <end position="142"/>
    </location>
</feature>
<sequence>MGRKKSERKTKNALSVSNNILSNEKTDFLLGIILMLVSVIVIIAMISYFNTGRADQSILEDMRPGEWLNNNKEFSNYCGSFGAIISYILITESFGFPAFFIPIFIIIVSLKLMKVYNINLWKWFFGTMLIMIWSSITLAKFLTPIMGDQVFNPGGNHGLFCVQKIENLIGPPGLTALLLFVALAFLTYLSAETINIVRKALNPVKYLTSKVKLTITNNHNEKEEINNLASEYTEKYGQEDVSISTEDENSPVIDLTNFKSSETKMAQKNESNFSDDKSTEKLTIEVAQADEKALGATLTAQEALDTPINPREPFTKYKFPTLDLLKKYSHDDKPKVDEEEIRANNARIVEVLHNFGVEIREIKATVGPTITLYEITPAEGVRISKIRNLEDDIALSLSALGIRIIAPIPGKGTIGIEVPNKKPNTVSMESILNSRKFQETTMELPLAIGKTITNDVFMVDLAKIPHLLVAGATGQGKSVGLNTIITSLLYKKHPNELKIILIDPKKVEFSVYSPIADHFMATVPDNEDEPIITDVTKVVKTLNSLCTLMDHRYDMLKLAGARNIKEYNRKVINHQLNLTKGHEYMPYIVVIIDEYGDLIMTAGKEIELPITRIAQLARAVGIHMIIATQRPTTNIITGSIKANFPGRMAFKVSAMIDSRTILDRPGANQLIGRGDMLFLSGNEPVRVQCAFVDTPEIEKINEYISNQPGPVEPILLPEPISDGKNGEVKGGGDIQMIDPYFEEAARAIVTSQQGSTSMIQRRFSIGYNRAGRLMDQLETAGIVGPAQGSKPRDVLVQDENTLITIINSFRQ</sequence>
<dbReference type="Gene3D" id="3.30.980.40">
    <property type="match status" value="1"/>
</dbReference>
<dbReference type="STRING" id="28134.SAMN05444288_2164"/>
<dbReference type="EMBL" id="AEPE02000006">
    <property type="protein sequence ID" value="EFZ36173.1"/>
    <property type="molecule type" value="Genomic_DNA"/>
</dbReference>
<dbReference type="PANTHER" id="PTHR22683:SF41">
    <property type="entry name" value="DNA TRANSLOCASE FTSK"/>
    <property type="match status" value="1"/>
</dbReference>
<dbReference type="SMART" id="SM00843">
    <property type="entry name" value="Ftsk_gamma"/>
    <property type="match status" value="1"/>
</dbReference>
<keyword evidence="12" id="KW-0131">Cell cycle</keyword>
<feature type="transmembrane region" description="Helical" evidence="14">
    <location>
        <begin position="84"/>
        <end position="108"/>
    </location>
</feature>
<gene>
    <name evidence="16" type="primary">ftsK</name>
    <name evidence="16" type="ORF">HMPREF0663_12240</name>
</gene>
<dbReference type="InterPro" id="IPR036388">
    <property type="entry name" value="WH-like_DNA-bd_sf"/>
</dbReference>
<evidence type="ECO:0000256" key="11">
    <source>
        <dbReference type="ARBA" id="ARBA00023136"/>
    </source>
</evidence>
<dbReference type="RefSeq" id="WP_004370464.1">
    <property type="nucleotide sequence ID" value="NZ_GL833119.1"/>
</dbReference>
<proteinExistence type="inferred from homology"/>
<evidence type="ECO:0000256" key="13">
    <source>
        <dbReference type="PROSITE-ProRule" id="PRU00289"/>
    </source>
</evidence>
<evidence type="ECO:0000313" key="16">
    <source>
        <dbReference type="EMBL" id="EFZ36173.1"/>
    </source>
</evidence>
<keyword evidence="8 13" id="KW-0067">ATP-binding</keyword>
<dbReference type="GO" id="GO:0051301">
    <property type="term" value="P:cell division"/>
    <property type="evidence" value="ECO:0007669"/>
    <property type="project" value="UniProtKB-KW"/>
</dbReference>
<keyword evidence="5 14" id="KW-0812">Transmembrane</keyword>
<evidence type="ECO:0000256" key="4">
    <source>
        <dbReference type="ARBA" id="ARBA00022618"/>
    </source>
</evidence>
<dbReference type="InterPro" id="IPR002543">
    <property type="entry name" value="FtsK_dom"/>
</dbReference>
<feature type="transmembrane region" description="Helical" evidence="14">
    <location>
        <begin position="28"/>
        <end position="49"/>
    </location>
</feature>
<comment type="subcellular location">
    <subcellularLocation>
        <location evidence="1">Cell membrane</location>
        <topology evidence="1">Multi-pass membrane protein</topology>
    </subcellularLocation>
</comment>
<keyword evidence="6 13" id="KW-0547">Nucleotide-binding</keyword>
<evidence type="ECO:0000256" key="14">
    <source>
        <dbReference type="SAM" id="Phobius"/>
    </source>
</evidence>
<accession>E7RSH2</accession>
<evidence type="ECO:0000256" key="9">
    <source>
        <dbReference type="ARBA" id="ARBA00022989"/>
    </source>
</evidence>
<dbReference type="Pfam" id="PF17854">
    <property type="entry name" value="FtsK_alpha"/>
    <property type="match status" value="1"/>
</dbReference>
<dbReference type="PROSITE" id="PS50901">
    <property type="entry name" value="FTSK"/>
    <property type="match status" value="1"/>
</dbReference>
<evidence type="ECO:0000259" key="15">
    <source>
        <dbReference type="PROSITE" id="PS50901"/>
    </source>
</evidence>
<dbReference type="HOGENOM" id="CLU_001981_9_9_10"/>
<keyword evidence="7" id="KW-0159">Chromosome partition</keyword>
<dbReference type="InterPro" id="IPR050206">
    <property type="entry name" value="FtsK/SpoIIIE/SftA"/>
</dbReference>
<dbReference type="eggNOG" id="COG1674">
    <property type="taxonomic scope" value="Bacteria"/>
</dbReference>
<name>E7RSH2_9BACT</name>
<evidence type="ECO:0000256" key="6">
    <source>
        <dbReference type="ARBA" id="ARBA00022741"/>
    </source>
</evidence>
<evidence type="ECO:0000256" key="5">
    <source>
        <dbReference type="ARBA" id="ARBA00022692"/>
    </source>
</evidence>
<dbReference type="InterPro" id="IPR018541">
    <property type="entry name" value="Ftsk_gamma"/>
</dbReference>
<dbReference type="InterPro" id="IPR041027">
    <property type="entry name" value="FtsK_alpha"/>
</dbReference>
<feature type="transmembrane region" description="Helical" evidence="14">
    <location>
        <begin position="173"/>
        <end position="191"/>
    </location>
</feature>
<evidence type="ECO:0000313" key="17">
    <source>
        <dbReference type="Proteomes" id="UP000005580"/>
    </source>
</evidence>
<evidence type="ECO:0000256" key="1">
    <source>
        <dbReference type="ARBA" id="ARBA00004651"/>
    </source>
</evidence>
<dbReference type="PANTHER" id="PTHR22683">
    <property type="entry name" value="SPORULATION PROTEIN RELATED"/>
    <property type="match status" value="1"/>
</dbReference>
<dbReference type="AlphaFoldDB" id="E7RSH2"/>
<dbReference type="GO" id="GO:0003677">
    <property type="term" value="F:DNA binding"/>
    <property type="evidence" value="ECO:0007669"/>
    <property type="project" value="UniProtKB-KW"/>
</dbReference>
<dbReference type="InterPro" id="IPR027417">
    <property type="entry name" value="P-loop_NTPase"/>
</dbReference>
<dbReference type="GO" id="GO:0005886">
    <property type="term" value="C:plasma membrane"/>
    <property type="evidence" value="ECO:0007669"/>
    <property type="project" value="UniProtKB-SubCell"/>
</dbReference>
<dbReference type="SUPFAM" id="SSF52540">
    <property type="entry name" value="P-loop containing nucleoside triphosphate hydrolases"/>
    <property type="match status" value="1"/>
</dbReference>
<keyword evidence="17" id="KW-1185">Reference proteome</keyword>
<evidence type="ECO:0000256" key="2">
    <source>
        <dbReference type="ARBA" id="ARBA00006474"/>
    </source>
</evidence>
<dbReference type="Proteomes" id="UP000005580">
    <property type="component" value="Unassembled WGS sequence"/>
</dbReference>
<dbReference type="Pfam" id="PF13491">
    <property type="entry name" value="FtsK_4TM"/>
    <property type="match status" value="1"/>
</dbReference>
<dbReference type="SUPFAM" id="SSF46785">
    <property type="entry name" value="Winged helix' DNA-binding domain"/>
    <property type="match status" value="1"/>
</dbReference>
<dbReference type="GO" id="GO:0005524">
    <property type="term" value="F:ATP binding"/>
    <property type="evidence" value="ECO:0007669"/>
    <property type="project" value="UniProtKB-UniRule"/>
</dbReference>
<dbReference type="Pfam" id="PF09397">
    <property type="entry name" value="FtsK_gamma"/>
    <property type="match status" value="1"/>
</dbReference>
<dbReference type="Pfam" id="PF01580">
    <property type="entry name" value="FtsK_SpoIIIE"/>
    <property type="match status" value="1"/>
</dbReference>
<protein>
    <submittedName>
        <fullName evidence="16">FtsK/SpoIIIE family protein</fullName>
    </submittedName>
</protein>
<dbReference type="GO" id="GO:0007059">
    <property type="term" value="P:chromosome segregation"/>
    <property type="evidence" value="ECO:0007669"/>
    <property type="project" value="UniProtKB-KW"/>
</dbReference>
<dbReference type="InterPro" id="IPR025199">
    <property type="entry name" value="FtsK_4TM"/>
</dbReference>
<evidence type="ECO:0000256" key="7">
    <source>
        <dbReference type="ARBA" id="ARBA00022829"/>
    </source>
</evidence>
<comment type="similarity">
    <text evidence="2">Belongs to the FtsK/SpoIIIE/SftA family.</text>
</comment>
<feature type="binding site" evidence="13">
    <location>
        <begin position="471"/>
        <end position="478"/>
    </location>
    <ligand>
        <name>ATP</name>
        <dbReference type="ChEBI" id="CHEBI:30616"/>
    </ligand>
</feature>
<keyword evidence="3" id="KW-1003">Cell membrane</keyword>
<evidence type="ECO:0000256" key="3">
    <source>
        <dbReference type="ARBA" id="ARBA00022475"/>
    </source>
</evidence>
<comment type="caution">
    <text evidence="16">The sequence shown here is derived from an EMBL/GenBank/DDBJ whole genome shotgun (WGS) entry which is preliminary data.</text>
</comment>
<keyword evidence="4" id="KW-0132">Cell division</keyword>
<keyword evidence="11 14" id="KW-0472">Membrane</keyword>
<dbReference type="Gene3D" id="3.40.50.300">
    <property type="entry name" value="P-loop containing nucleotide triphosphate hydrolases"/>
    <property type="match status" value="1"/>
</dbReference>
<keyword evidence="10" id="KW-0238">DNA-binding</keyword>
<feature type="domain" description="FtsK" evidence="15">
    <location>
        <begin position="453"/>
        <end position="659"/>
    </location>
</feature>
<organism evidence="16 17">
    <name type="scientific">Hoylesella oralis ATCC 33269</name>
    <dbReference type="NCBI Taxonomy" id="873533"/>
    <lineage>
        <taxon>Bacteria</taxon>
        <taxon>Pseudomonadati</taxon>
        <taxon>Bacteroidota</taxon>
        <taxon>Bacteroidia</taxon>
        <taxon>Bacteroidales</taxon>
        <taxon>Prevotellaceae</taxon>
        <taxon>Hoylesella</taxon>
    </lineage>
</organism>